<dbReference type="HAMAP" id="MF_00966">
    <property type="entry name" value="G6PD"/>
    <property type="match status" value="1"/>
</dbReference>
<feature type="domain" description="Glucose-6-phosphate dehydrogenase NAD-binding" evidence="8">
    <location>
        <begin position="34"/>
        <end position="209"/>
    </location>
</feature>
<evidence type="ECO:0000256" key="6">
    <source>
        <dbReference type="ARBA" id="ARBA00023277"/>
    </source>
</evidence>
<dbReference type="GO" id="GO:0006006">
    <property type="term" value="P:glucose metabolic process"/>
    <property type="evidence" value="ECO:0007669"/>
    <property type="project" value="UniProtKB-KW"/>
</dbReference>
<dbReference type="Pfam" id="PF00479">
    <property type="entry name" value="G6PD_N"/>
    <property type="match status" value="1"/>
</dbReference>
<protein>
    <recommendedName>
        <fullName evidence="7">Glucose-6-phosphate 1-dehydrogenase</fullName>
        <shortName evidence="7">G6PD</shortName>
        <ecNumber evidence="7">1.1.1.49</ecNumber>
    </recommendedName>
</protein>
<comment type="function">
    <text evidence="7">Catalyzes the oxidation of glucose 6-phosphate to 6-phosphogluconolactone.</text>
</comment>
<dbReference type="InterPro" id="IPR019796">
    <property type="entry name" value="G6P_DH_AS"/>
</dbReference>
<comment type="catalytic activity">
    <reaction evidence="7">
        <text>D-glucose 6-phosphate + NADP(+) = 6-phospho-D-glucono-1,5-lactone + NADPH + H(+)</text>
        <dbReference type="Rhea" id="RHEA:15841"/>
        <dbReference type="ChEBI" id="CHEBI:15378"/>
        <dbReference type="ChEBI" id="CHEBI:57783"/>
        <dbReference type="ChEBI" id="CHEBI:57955"/>
        <dbReference type="ChEBI" id="CHEBI:58349"/>
        <dbReference type="ChEBI" id="CHEBI:61548"/>
        <dbReference type="EC" id="1.1.1.49"/>
    </reaction>
</comment>
<dbReference type="GO" id="GO:0004345">
    <property type="term" value="F:glucose-6-phosphate dehydrogenase activity"/>
    <property type="evidence" value="ECO:0007669"/>
    <property type="project" value="UniProtKB-UniRule"/>
</dbReference>
<accession>A0A420WLK7</accession>
<keyword evidence="3 7" id="KW-0313">Glucose metabolism</keyword>
<feature type="binding site" evidence="7">
    <location>
        <position position="71"/>
    </location>
    <ligand>
        <name>NADP(+)</name>
        <dbReference type="ChEBI" id="CHEBI:58349"/>
    </ligand>
</feature>
<dbReference type="AlphaFoldDB" id="A0A420WLK7"/>
<evidence type="ECO:0000256" key="3">
    <source>
        <dbReference type="ARBA" id="ARBA00022526"/>
    </source>
</evidence>
<reference evidence="10 11" key="1">
    <citation type="submission" date="2018-10" db="EMBL/GenBank/DDBJ databases">
        <title>Genomic Encyclopedia of Type Strains, Phase IV (KMG-IV): sequencing the most valuable type-strain genomes for metagenomic binning, comparative biology and taxonomic classification.</title>
        <authorList>
            <person name="Goeker M."/>
        </authorList>
    </citation>
    <scope>NUCLEOTIDE SEQUENCE [LARGE SCALE GENOMIC DNA]</scope>
    <source>
        <strain evidence="10 11">DSM 22008</strain>
    </source>
</reference>
<dbReference type="GO" id="GO:0005829">
    <property type="term" value="C:cytosol"/>
    <property type="evidence" value="ECO:0007669"/>
    <property type="project" value="TreeGrafter"/>
</dbReference>
<dbReference type="UniPathway" id="UPA00115">
    <property type="reaction ID" value="UER00408"/>
</dbReference>
<feature type="domain" description="Glucose-6-phosphate dehydrogenase C-terminal" evidence="9">
    <location>
        <begin position="211"/>
        <end position="506"/>
    </location>
</feature>
<evidence type="ECO:0000256" key="5">
    <source>
        <dbReference type="ARBA" id="ARBA00023002"/>
    </source>
</evidence>
<dbReference type="SUPFAM" id="SSF55347">
    <property type="entry name" value="Glyceraldehyde-3-phosphate dehydrogenase-like, C-terminal domain"/>
    <property type="match status" value="1"/>
</dbReference>
<dbReference type="SUPFAM" id="SSF51735">
    <property type="entry name" value="NAD(P)-binding Rossmann-fold domains"/>
    <property type="match status" value="1"/>
</dbReference>
<dbReference type="InterPro" id="IPR022675">
    <property type="entry name" value="G6P_DH_C"/>
</dbReference>
<evidence type="ECO:0000259" key="9">
    <source>
        <dbReference type="Pfam" id="PF02781"/>
    </source>
</evidence>
<dbReference type="Proteomes" id="UP000282211">
    <property type="component" value="Unassembled WGS sequence"/>
</dbReference>
<dbReference type="NCBIfam" id="TIGR00871">
    <property type="entry name" value="zwf"/>
    <property type="match status" value="1"/>
</dbReference>
<feature type="binding site" evidence="7">
    <location>
        <position position="366"/>
    </location>
    <ligand>
        <name>substrate</name>
    </ligand>
</feature>
<evidence type="ECO:0000256" key="7">
    <source>
        <dbReference type="HAMAP-Rule" id="MF_00966"/>
    </source>
</evidence>
<feature type="binding site" evidence="7">
    <location>
        <position position="238"/>
    </location>
    <ligand>
        <name>substrate</name>
    </ligand>
</feature>
<dbReference type="PROSITE" id="PS00069">
    <property type="entry name" value="G6P_DEHYDROGENASE"/>
    <property type="match status" value="1"/>
</dbReference>
<feature type="binding site" evidence="7">
    <location>
        <position position="257"/>
    </location>
    <ligand>
        <name>substrate</name>
    </ligand>
</feature>
<dbReference type="NCBIfam" id="NF009492">
    <property type="entry name" value="PRK12853.1-3"/>
    <property type="match status" value="1"/>
</dbReference>
<dbReference type="Gene3D" id="3.40.50.720">
    <property type="entry name" value="NAD(P)-binding Rossmann-like Domain"/>
    <property type="match status" value="1"/>
</dbReference>
<evidence type="ECO:0000256" key="1">
    <source>
        <dbReference type="ARBA" id="ARBA00004937"/>
    </source>
</evidence>
<dbReference type="PANTHER" id="PTHR23429:SF0">
    <property type="entry name" value="GLUCOSE-6-PHOSPHATE 1-DEHYDROGENASE"/>
    <property type="match status" value="1"/>
</dbReference>
<dbReference type="GO" id="GO:0050661">
    <property type="term" value="F:NADP binding"/>
    <property type="evidence" value="ECO:0007669"/>
    <property type="project" value="UniProtKB-UniRule"/>
</dbReference>
<keyword evidence="6 7" id="KW-0119">Carbohydrate metabolism</keyword>
<evidence type="ECO:0000256" key="4">
    <source>
        <dbReference type="ARBA" id="ARBA00022857"/>
    </source>
</evidence>
<feature type="binding site" evidence="7">
    <location>
        <position position="204"/>
    </location>
    <ligand>
        <name>substrate</name>
    </ligand>
</feature>
<dbReference type="Pfam" id="PF02781">
    <property type="entry name" value="G6PD_C"/>
    <property type="match status" value="1"/>
</dbReference>
<feature type="binding site" evidence="7">
    <location>
        <position position="170"/>
    </location>
    <ligand>
        <name>NADP(+)</name>
        <dbReference type="ChEBI" id="CHEBI:58349"/>
    </ligand>
</feature>
<gene>
    <name evidence="7" type="primary">zwf</name>
    <name evidence="10" type="ORF">DES40_1190</name>
</gene>
<proteinExistence type="inferred from homology"/>
<comment type="pathway">
    <text evidence="1 7">Carbohydrate degradation; pentose phosphate pathway; D-ribulose 5-phosphate from D-glucose 6-phosphate (oxidative stage): step 1/3.</text>
</comment>
<dbReference type="InterPro" id="IPR036291">
    <property type="entry name" value="NAD(P)-bd_dom_sf"/>
</dbReference>
<keyword evidence="5 7" id="KW-0560">Oxidoreductase</keyword>
<evidence type="ECO:0000259" key="8">
    <source>
        <dbReference type="Pfam" id="PF00479"/>
    </source>
</evidence>
<evidence type="ECO:0000256" key="2">
    <source>
        <dbReference type="ARBA" id="ARBA00009975"/>
    </source>
</evidence>
<dbReference type="PRINTS" id="PR00079">
    <property type="entry name" value="G6PDHDRGNASE"/>
</dbReference>
<feature type="binding site" evidence="7">
    <location>
        <position position="200"/>
    </location>
    <ligand>
        <name>substrate</name>
    </ligand>
</feature>
<dbReference type="InterPro" id="IPR001282">
    <property type="entry name" value="G6P_DH"/>
</dbReference>
<dbReference type="PANTHER" id="PTHR23429">
    <property type="entry name" value="GLUCOSE-6-PHOSPHATE 1-DEHYDROGENASE G6PD"/>
    <property type="match status" value="1"/>
</dbReference>
<organism evidence="10 11">
    <name type="scientific">Litorimonas taeanensis</name>
    <dbReference type="NCBI Taxonomy" id="568099"/>
    <lineage>
        <taxon>Bacteria</taxon>
        <taxon>Pseudomonadati</taxon>
        <taxon>Pseudomonadota</taxon>
        <taxon>Alphaproteobacteria</taxon>
        <taxon>Maricaulales</taxon>
        <taxon>Robiginitomaculaceae</taxon>
    </lineage>
</organism>
<feature type="active site" description="Proton acceptor" evidence="7">
    <location>
        <position position="262"/>
    </location>
</feature>
<dbReference type="GO" id="GO:0009051">
    <property type="term" value="P:pentose-phosphate shunt, oxidative branch"/>
    <property type="evidence" value="ECO:0007669"/>
    <property type="project" value="TreeGrafter"/>
</dbReference>
<evidence type="ECO:0000313" key="10">
    <source>
        <dbReference type="EMBL" id="RKQ71859.1"/>
    </source>
</evidence>
<dbReference type="InterPro" id="IPR022674">
    <property type="entry name" value="G6P_DH_NAD-bd"/>
</dbReference>
<keyword evidence="11" id="KW-1185">Reference proteome</keyword>
<sequence length="509" mass="57068">MSDIGKVTVNKAKIDKNTEGDRSAFVPVSPFEMVIFGATGDLARRKIFPALYHRFVDGQIPKSSRIVGVSRSEHSREEFIDIIHKNYCEFEGADTLDEKSWKAFCALIDYVKIDVVNDKDWSALAKAVSKSQDLIRVFYLAMPPSMFSGICQGLKREGLAHEKARVVLEKPIGTDFDSAHAINEGVAQVFEENRIYRIDHYLGKETVQNLLVLRFGNVLLEPLWNSNAIKHIEITVAENIGVSGRGAYYDGAGALRDMVQNHLLQLLCLSTMEAPSSLGADDVRTEKIKVLRALERITVENVQSRTVRGQYTNGRVNGETANGYLVDLDVDESNTETFVAIKAEIQNWRWAGVPIYLRTGKRMSSKRSEIVIQFKPVPHSIFGDDTKVNPNKLVIRLQPDEAVKLFMEIKEPGAGGLRLKTLPLNLSYAANFAVRYPDAYERLLMDVVRGNLGLFMRRDEVEAAWRWCDGILEAWEKTGQEAMPYFAGTDGPRAADKMLAEVGDAWSES</sequence>
<dbReference type="InParanoid" id="A0A420WLK7"/>
<feature type="binding site" evidence="7">
    <location>
        <begin position="37"/>
        <end position="44"/>
    </location>
    <ligand>
        <name>NADP(+)</name>
        <dbReference type="ChEBI" id="CHEBI:58349"/>
    </ligand>
</feature>
<feature type="binding site" evidence="7">
    <location>
        <begin position="114"/>
        <end position="115"/>
    </location>
    <ligand>
        <name>NADP(+)</name>
        <dbReference type="ChEBI" id="CHEBI:58349"/>
    </ligand>
</feature>
<keyword evidence="4 7" id="KW-0521">NADP</keyword>
<dbReference type="EC" id="1.1.1.49" evidence="7"/>
<dbReference type="PIRSF" id="PIRSF000110">
    <property type="entry name" value="G6PD"/>
    <property type="match status" value="1"/>
</dbReference>
<dbReference type="Gene3D" id="3.30.360.10">
    <property type="entry name" value="Dihydrodipicolinate Reductase, domain 2"/>
    <property type="match status" value="1"/>
</dbReference>
<name>A0A420WLK7_9PROT</name>
<dbReference type="EMBL" id="RBII01000001">
    <property type="protein sequence ID" value="RKQ71859.1"/>
    <property type="molecule type" value="Genomic_DNA"/>
</dbReference>
<comment type="similarity">
    <text evidence="2 7">Belongs to the glucose-6-phosphate dehydrogenase family.</text>
</comment>
<evidence type="ECO:0000313" key="11">
    <source>
        <dbReference type="Proteomes" id="UP000282211"/>
    </source>
</evidence>
<feature type="binding site" evidence="7">
    <location>
        <position position="361"/>
    </location>
    <ligand>
        <name>substrate</name>
    </ligand>
</feature>
<dbReference type="FunCoup" id="A0A420WLK7">
    <property type="interactions" value="411"/>
</dbReference>
<comment type="caution">
    <text evidence="10">The sequence shown here is derived from an EMBL/GenBank/DDBJ whole genome shotgun (WGS) entry which is preliminary data.</text>
</comment>